<evidence type="ECO:0000313" key="1">
    <source>
        <dbReference type="EMBL" id="CCI47264.1"/>
    </source>
</evidence>
<keyword evidence="2" id="KW-1185">Reference proteome</keyword>
<dbReference type="EMBL" id="CAIX01000159">
    <property type="protein sequence ID" value="CCI47264.1"/>
    <property type="molecule type" value="Genomic_DNA"/>
</dbReference>
<proteinExistence type="predicted"/>
<sequence length="200" mass="22735">MKDDFRPREAHFTVQLQGTLPNSGIYSNSEISSGECKWTETIAQSAIISRANKCADFESRRLHLLRLNSCHFRLLGADRLIEGPLVAKGNALEHILTFRTQYYTINSVAKSVLHALRLLVYIVDKWIQSCTLSCWKSTISCINCGVLVDRTRGVRSLLRLNDGKNDTKVPICRTFMIISRYFGDEVFNFQNVVMKTSTKP</sequence>
<gene>
    <name evidence="1" type="ORF">BN9_082510</name>
</gene>
<name>A0A024GKK3_9STRA</name>
<reference evidence="1 2" key="1">
    <citation type="submission" date="2012-05" db="EMBL/GenBank/DDBJ databases">
        <title>Recombination and specialization in a pathogen metapopulation.</title>
        <authorList>
            <person name="Gardiner A."/>
            <person name="Kemen E."/>
            <person name="Schultz-Larsen T."/>
            <person name="MacLean D."/>
            <person name="Van Oosterhout C."/>
            <person name="Jones J.D.G."/>
        </authorList>
    </citation>
    <scope>NUCLEOTIDE SEQUENCE [LARGE SCALE GENOMIC DNA]</scope>
    <source>
        <strain evidence="1 2">Ac Nc2</strain>
    </source>
</reference>
<accession>A0A024GKK3</accession>
<comment type="caution">
    <text evidence="1">The sequence shown here is derived from an EMBL/GenBank/DDBJ whole genome shotgun (WGS) entry which is preliminary data.</text>
</comment>
<dbReference type="InParanoid" id="A0A024GKK3"/>
<protein>
    <submittedName>
        <fullName evidence="1">Uncharacterized protein</fullName>
    </submittedName>
</protein>
<dbReference type="AlphaFoldDB" id="A0A024GKK3"/>
<evidence type="ECO:0000313" key="2">
    <source>
        <dbReference type="Proteomes" id="UP000053237"/>
    </source>
</evidence>
<dbReference type="Proteomes" id="UP000053237">
    <property type="component" value="Unassembled WGS sequence"/>
</dbReference>
<organism evidence="1 2">
    <name type="scientific">Albugo candida</name>
    <dbReference type="NCBI Taxonomy" id="65357"/>
    <lineage>
        <taxon>Eukaryota</taxon>
        <taxon>Sar</taxon>
        <taxon>Stramenopiles</taxon>
        <taxon>Oomycota</taxon>
        <taxon>Peronosporomycetes</taxon>
        <taxon>Albuginales</taxon>
        <taxon>Albuginaceae</taxon>
        <taxon>Albugo</taxon>
    </lineage>
</organism>